<dbReference type="EMBL" id="JAHHGM010000001">
    <property type="protein sequence ID" value="MBT2987680.1"/>
    <property type="molecule type" value="Genomic_DNA"/>
</dbReference>
<evidence type="ECO:0000313" key="3">
    <source>
        <dbReference type="Proteomes" id="UP000770889"/>
    </source>
</evidence>
<dbReference type="InterPro" id="IPR013783">
    <property type="entry name" value="Ig-like_fold"/>
</dbReference>
<reference evidence="2 3" key="1">
    <citation type="submission" date="2021-05" db="EMBL/GenBank/DDBJ databases">
        <title>Genetic and Functional Diversity in Clade A Lucinid endosymbionts from the Bahamas.</title>
        <authorList>
            <person name="Giani N.M."/>
            <person name="Engel A.S."/>
            <person name="Campbell B.J."/>
        </authorList>
    </citation>
    <scope>NUCLEOTIDE SEQUENCE [LARGE SCALE GENOMIC DNA]</scope>
    <source>
        <strain evidence="2">LUC16012Gg_MoonRockCtena</strain>
    </source>
</reference>
<accession>A0A944QTF4</accession>
<evidence type="ECO:0000256" key="1">
    <source>
        <dbReference type="SAM" id="Phobius"/>
    </source>
</evidence>
<proteinExistence type="predicted"/>
<feature type="transmembrane region" description="Helical" evidence="1">
    <location>
        <begin position="147"/>
        <end position="166"/>
    </location>
</feature>
<name>A0A944QTF4_9GAMM</name>
<gene>
    <name evidence="2" type="ORF">KME65_01830</name>
</gene>
<evidence type="ECO:0000313" key="2">
    <source>
        <dbReference type="EMBL" id="MBT2987680.1"/>
    </source>
</evidence>
<feature type="transmembrane region" description="Helical" evidence="1">
    <location>
        <begin position="33"/>
        <end position="52"/>
    </location>
</feature>
<dbReference type="Gene3D" id="2.60.40.10">
    <property type="entry name" value="Immunoglobulins"/>
    <property type="match status" value="1"/>
</dbReference>
<comment type="caution">
    <text evidence="2">The sequence shown here is derived from an EMBL/GenBank/DDBJ whole genome shotgun (WGS) entry which is preliminary data.</text>
</comment>
<organism evidence="2 3">
    <name type="scientific">Candidatus Thiodiazotropha taylori</name>
    <dbReference type="NCBI Taxonomy" id="2792791"/>
    <lineage>
        <taxon>Bacteria</taxon>
        <taxon>Pseudomonadati</taxon>
        <taxon>Pseudomonadota</taxon>
        <taxon>Gammaproteobacteria</taxon>
        <taxon>Chromatiales</taxon>
        <taxon>Sedimenticolaceae</taxon>
        <taxon>Candidatus Thiodiazotropha</taxon>
    </lineage>
</organism>
<keyword evidence="1" id="KW-0472">Membrane</keyword>
<dbReference type="Proteomes" id="UP000770889">
    <property type="component" value="Unassembled WGS sequence"/>
</dbReference>
<dbReference type="AlphaFoldDB" id="A0A944QTF4"/>
<protein>
    <submittedName>
        <fullName evidence="2">Uncharacterized protein</fullName>
    </submittedName>
</protein>
<sequence>MAGITAFQRHRQWDVLMLATLTRALRQERRIRIPIILAPALTCLLTTGAIHAQTPVPELSVDNETASAGFYSLNWETDAESFELQEAASPNFENTTTAYSGPDRATVFSGKADGTWHYRVRASVDGKPGPWSDPVTVTVAHHNLGRALIFLALGFIVFVAIVLTIVRVKETE</sequence>
<keyword evidence="1" id="KW-0812">Transmembrane</keyword>
<keyword evidence="1" id="KW-1133">Transmembrane helix</keyword>